<evidence type="ECO:0000256" key="8">
    <source>
        <dbReference type="SAM" id="Phobius"/>
    </source>
</evidence>
<feature type="transmembrane region" description="Helical" evidence="8">
    <location>
        <begin position="254"/>
        <end position="276"/>
    </location>
</feature>
<organism evidence="9 10">
    <name type="scientific">Macrolepiota fuliginosa MF-IS2</name>
    <dbReference type="NCBI Taxonomy" id="1400762"/>
    <lineage>
        <taxon>Eukaryota</taxon>
        <taxon>Fungi</taxon>
        <taxon>Dikarya</taxon>
        <taxon>Basidiomycota</taxon>
        <taxon>Agaricomycotina</taxon>
        <taxon>Agaricomycetes</taxon>
        <taxon>Agaricomycetidae</taxon>
        <taxon>Agaricales</taxon>
        <taxon>Agaricineae</taxon>
        <taxon>Agaricaceae</taxon>
        <taxon>Macrolepiota</taxon>
    </lineage>
</organism>
<dbReference type="AlphaFoldDB" id="A0A9P6C699"/>
<feature type="transmembrane region" description="Helical" evidence="8">
    <location>
        <begin position="228"/>
        <end position="248"/>
    </location>
</feature>
<evidence type="ECO:0000313" key="9">
    <source>
        <dbReference type="EMBL" id="KAF9453801.1"/>
    </source>
</evidence>
<reference evidence="9" key="1">
    <citation type="submission" date="2020-11" db="EMBL/GenBank/DDBJ databases">
        <authorList>
            <consortium name="DOE Joint Genome Institute"/>
            <person name="Ahrendt S."/>
            <person name="Riley R."/>
            <person name="Andreopoulos W."/>
            <person name="Labutti K."/>
            <person name="Pangilinan J."/>
            <person name="Ruiz-Duenas F.J."/>
            <person name="Barrasa J.M."/>
            <person name="Sanchez-Garcia M."/>
            <person name="Camarero S."/>
            <person name="Miyauchi S."/>
            <person name="Serrano A."/>
            <person name="Linde D."/>
            <person name="Babiker R."/>
            <person name="Drula E."/>
            <person name="Ayuso-Fernandez I."/>
            <person name="Pacheco R."/>
            <person name="Padilla G."/>
            <person name="Ferreira P."/>
            <person name="Barriuso J."/>
            <person name="Kellner H."/>
            <person name="Castanera R."/>
            <person name="Alfaro M."/>
            <person name="Ramirez L."/>
            <person name="Pisabarro A.G."/>
            <person name="Kuo A."/>
            <person name="Tritt A."/>
            <person name="Lipzen A."/>
            <person name="He G."/>
            <person name="Yan M."/>
            <person name="Ng V."/>
            <person name="Cullen D."/>
            <person name="Martin F."/>
            <person name="Rosso M.-N."/>
            <person name="Henrissat B."/>
            <person name="Hibbett D."/>
            <person name="Martinez A.T."/>
            <person name="Grigoriev I.V."/>
        </authorList>
    </citation>
    <scope>NUCLEOTIDE SEQUENCE</scope>
    <source>
        <strain evidence="9">MF-IS2</strain>
    </source>
</reference>
<proteinExistence type="inferred from homology"/>
<comment type="pathway">
    <text evidence="2">Glycolipid biosynthesis; glycosylphosphatidylinositol-anchor biosynthesis.</text>
</comment>
<dbReference type="PANTHER" id="PTHR12982">
    <property type="entry name" value="PHOSPHATIDYLINOSITOL GLYCAN, CLASS C"/>
    <property type="match status" value="1"/>
</dbReference>
<keyword evidence="10" id="KW-1185">Reference proteome</keyword>
<gene>
    <name evidence="9" type="ORF">P691DRAFT_853005</name>
</gene>
<dbReference type="Pfam" id="PF06432">
    <property type="entry name" value="GPI2"/>
    <property type="match status" value="1"/>
</dbReference>
<keyword evidence="5 8" id="KW-0812">Transmembrane</keyword>
<evidence type="ECO:0000256" key="3">
    <source>
        <dbReference type="ARBA" id="ARBA00008321"/>
    </source>
</evidence>
<dbReference type="GO" id="GO:0006506">
    <property type="term" value="P:GPI anchor biosynthetic process"/>
    <property type="evidence" value="ECO:0007669"/>
    <property type="project" value="UniProtKB-KW"/>
</dbReference>
<dbReference type="Proteomes" id="UP000807342">
    <property type="component" value="Unassembled WGS sequence"/>
</dbReference>
<dbReference type="OrthoDB" id="196709at2759"/>
<keyword evidence="6 8" id="KW-1133">Transmembrane helix</keyword>
<keyword evidence="9" id="KW-0808">Transferase</keyword>
<feature type="transmembrane region" description="Helical" evidence="8">
    <location>
        <begin position="202"/>
        <end position="221"/>
    </location>
</feature>
<protein>
    <submittedName>
        <fullName evidence="9">Phosphatidylinositol N-acetylglucosaminyltransferase</fullName>
    </submittedName>
</protein>
<feature type="transmembrane region" description="Helical" evidence="8">
    <location>
        <begin position="119"/>
        <end position="136"/>
    </location>
</feature>
<evidence type="ECO:0000256" key="6">
    <source>
        <dbReference type="ARBA" id="ARBA00022989"/>
    </source>
</evidence>
<dbReference type="PIRSF" id="PIRSF016104">
    <property type="entry name" value="GPI2"/>
    <property type="match status" value="1"/>
</dbReference>
<feature type="transmembrane region" description="Helical" evidence="8">
    <location>
        <begin position="80"/>
        <end position="98"/>
    </location>
</feature>
<evidence type="ECO:0000313" key="10">
    <source>
        <dbReference type="Proteomes" id="UP000807342"/>
    </source>
</evidence>
<comment type="subcellular location">
    <subcellularLocation>
        <location evidence="1">Membrane</location>
        <topology evidence="1">Multi-pass membrane protein</topology>
    </subcellularLocation>
</comment>
<keyword evidence="7 8" id="KW-0472">Membrane</keyword>
<comment type="similarity">
    <text evidence="3">Belongs to the PIGC family.</text>
</comment>
<dbReference type="EMBL" id="MU151058">
    <property type="protein sequence ID" value="KAF9453801.1"/>
    <property type="molecule type" value="Genomic_DNA"/>
</dbReference>
<accession>A0A9P6C699</accession>
<keyword evidence="4" id="KW-0337">GPI-anchor biosynthesis</keyword>
<dbReference type="GO" id="GO:0000506">
    <property type="term" value="C:glycosylphosphatidylinositol-N-acetylglucosaminyltransferase (GPI-GnT) complex"/>
    <property type="evidence" value="ECO:0007669"/>
    <property type="project" value="TreeGrafter"/>
</dbReference>
<feature type="transmembrane region" description="Helical" evidence="8">
    <location>
        <begin position="43"/>
        <end position="68"/>
    </location>
</feature>
<evidence type="ECO:0000256" key="2">
    <source>
        <dbReference type="ARBA" id="ARBA00004687"/>
    </source>
</evidence>
<dbReference type="InterPro" id="IPR009450">
    <property type="entry name" value="Plno_GlcNAc_GPI2"/>
</dbReference>
<evidence type="ECO:0000256" key="1">
    <source>
        <dbReference type="ARBA" id="ARBA00004141"/>
    </source>
</evidence>
<dbReference type="GO" id="GO:0016757">
    <property type="term" value="F:glycosyltransferase activity"/>
    <property type="evidence" value="ECO:0007669"/>
    <property type="project" value="UniProtKB-KW"/>
</dbReference>
<evidence type="ECO:0000256" key="5">
    <source>
        <dbReference type="ARBA" id="ARBA00022692"/>
    </source>
</evidence>
<dbReference type="PANTHER" id="PTHR12982:SF0">
    <property type="entry name" value="PHOSPHATIDYLINOSITOL N-ACETYLGLUCOSAMINYLTRANSFERASE SUBUNIT C"/>
    <property type="match status" value="1"/>
</dbReference>
<sequence>MKTSEAEWERVLWKAQGFEDNHIHPQYFLESLRKNPNFKPYTYWSLVFLTCAITQHVSSIFIFLGIFLRLREGSLNPRGLLWSAIGAFCVGYGCWTFLSSARTSNNRKAAVEKRKILTLKSSVLVFLALMSLSPVLRTLTAATSSDSIWALSAILFSLNILLADYSVMPANEHGQERLFSVLSVNAAVSSSVVLASRLSTDAAVFALVLCSVVAFACFPLLRRLIQGTLVAWVALTVVLSLFAVALAAYISDTFTYLCASTLVIVTFVAPGVLMWAQKFKNEIRGPWDVAVPIVD</sequence>
<evidence type="ECO:0000256" key="4">
    <source>
        <dbReference type="ARBA" id="ARBA00022502"/>
    </source>
</evidence>
<comment type="caution">
    <text evidence="9">The sequence shown here is derived from an EMBL/GenBank/DDBJ whole genome shotgun (WGS) entry which is preliminary data.</text>
</comment>
<evidence type="ECO:0000256" key="7">
    <source>
        <dbReference type="ARBA" id="ARBA00023136"/>
    </source>
</evidence>
<keyword evidence="9" id="KW-0328">Glycosyltransferase</keyword>
<name>A0A9P6C699_9AGAR</name>